<feature type="region of interest" description="Disordered" evidence="2">
    <location>
        <begin position="35"/>
        <end position="56"/>
    </location>
</feature>
<dbReference type="EMBL" id="KE344319">
    <property type="protein sequence ID" value="EXB56913.1"/>
    <property type="molecule type" value="Genomic_DNA"/>
</dbReference>
<organism evidence="3 4">
    <name type="scientific">Morus notabilis</name>
    <dbReference type="NCBI Taxonomy" id="981085"/>
    <lineage>
        <taxon>Eukaryota</taxon>
        <taxon>Viridiplantae</taxon>
        <taxon>Streptophyta</taxon>
        <taxon>Embryophyta</taxon>
        <taxon>Tracheophyta</taxon>
        <taxon>Spermatophyta</taxon>
        <taxon>Magnoliopsida</taxon>
        <taxon>eudicotyledons</taxon>
        <taxon>Gunneridae</taxon>
        <taxon>Pentapetalae</taxon>
        <taxon>rosids</taxon>
        <taxon>fabids</taxon>
        <taxon>Rosales</taxon>
        <taxon>Moraceae</taxon>
        <taxon>Moreae</taxon>
        <taxon>Morus</taxon>
    </lineage>
</organism>
<evidence type="ECO:0000313" key="4">
    <source>
        <dbReference type="Proteomes" id="UP000030645"/>
    </source>
</evidence>
<dbReference type="PANTHER" id="PTHR11926">
    <property type="entry name" value="GLUCOSYL/GLUCURONOSYL TRANSFERASES"/>
    <property type="match status" value="1"/>
</dbReference>
<dbReference type="PANTHER" id="PTHR11926:SF1392">
    <property type="entry name" value="GLYCOSYLTRANSFERASE"/>
    <property type="match status" value="1"/>
</dbReference>
<evidence type="ECO:0000256" key="2">
    <source>
        <dbReference type="SAM" id="MobiDB-lite"/>
    </source>
</evidence>
<gene>
    <name evidence="3" type="ORF">L484_019958</name>
</gene>
<name>W9RJM5_9ROSA</name>
<accession>W9RJM5</accession>
<dbReference type="eggNOG" id="KOG1192">
    <property type="taxonomic scope" value="Eukaryota"/>
</dbReference>
<keyword evidence="4" id="KW-1185">Reference proteome</keyword>
<dbReference type="STRING" id="981085.W9RJM5"/>
<dbReference type="Gene3D" id="3.40.50.2000">
    <property type="entry name" value="Glycogen Phosphorylase B"/>
    <property type="match status" value="2"/>
</dbReference>
<dbReference type="GO" id="GO:0080043">
    <property type="term" value="F:quercetin 3-O-glucosyltransferase activity"/>
    <property type="evidence" value="ECO:0007669"/>
    <property type="project" value="TreeGrafter"/>
</dbReference>
<dbReference type="Proteomes" id="UP000030645">
    <property type="component" value="Unassembled WGS sequence"/>
</dbReference>
<dbReference type="AlphaFoldDB" id="W9RJM5"/>
<reference evidence="4" key="1">
    <citation type="submission" date="2013-01" db="EMBL/GenBank/DDBJ databases">
        <title>Draft Genome Sequence of a Mulberry Tree, Morus notabilis C.K. Schneid.</title>
        <authorList>
            <person name="He N."/>
            <person name="Zhao S."/>
        </authorList>
    </citation>
    <scope>NUCLEOTIDE SEQUENCE</scope>
</reference>
<sequence>MDDQLVQQPHVVIFPFPTQGYQALVMFRRVSQPSRPPCHLREHPPKPPPFGRHRSALPNLVGKGVLPFADEDDMNEESFNSVPGGLEGLLRRSDDLPFFFTSKHSHPRLQFRASVGPLHVVAGATSYRSNSSLWKEEESCLAWLDSQPSKSVLYVNFGSTMQTTYHQLLEFWHASNQ</sequence>
<protein>
    <submittedName>
        <fullName evidence="3">Uncharacterized protein</fullName>
    </submittedName>
</protein>
<evidence type="ECO:0000313" key="3">
    <source>
        <dbReference type="EMBL" id="EXB56913.1"/>
    </source>
</evidence>
<dbReference type="SUPFAM" id="SSF53756">
    <property type="entry name" value="UDP-Glycosyltransferase/glycogen phosphorylase"/>
    <property type="match status" value="1"/>
</dbReference>
<dbReference type="GO" id="GO:0080044">
    <property type="term" value="F:quercetin 7-O-glucosyltransferase activity"/>
    <property type="evidence" value="ECO:0007669"/>
    <property type="project" value="TreeGrafter"/>
</dbReference>
<evidence type="ECO:0000256" key="1">
    <source>
        <dbReference type="ARBA" id="ARBA00009995"/>
    </source>
</evidence>
<proteinExistence type="inferred from homology"/>
<comment type="similarity">
    <text evidence="1">Belongs to the UDP-glycosyltransferase family.</text>
</comment>